<evidence type="ECO:0000256" key="4">
    <source>
        <dbReference type="SAM" id="MobiDB-lite"/>
    </source>
</evidence>
<sequence length="794" mass="88945">MIVVDPISQQNNFTGGDTVQIETNSVNSSKKRLVFKTPIVNLTKPCITQPSTSSSFPDGDSSLVLNNIAQNSEMNEAFTNDAPKSVKICNDSEHSSQGSPALKSVRKTAHGESEQQISTVSVSIPTSIVKPVRKWGQWNYPETMIFYEGIKQFGKDFELISRLMLKRKMNKDKEQIRNYYFNSLKVLRSTARIDGESLFIVPRDAKELFIVINGFEWKKKVGNKFDSAKLRQLILEGNTSVRLKRKKQFRTVRTPACPALEKLFPSRSAKIALPSHIVVRLHPKYSMDRMYVESCGQNPFIKIRLPIEARLERIFTILNAKWIPKAKKDHYEDIVDRPNIALFPDNTTRLERVMVHCTEEIASSGFSLNRLKSEYEKIKQLSSQKEAKAQGQDMKEPNATTTQFPLLMNYDDVCKASSSVEKTSTEKDVPNNLVHGSVDNQSNSTILDDLKLRNGLTAKSVGDAACGKTKEILMQYTVNVNRNNSVEPWNIFINLLHRNYGDNLCKILSEPADCSMEARTVNVVNVKDRPRKPRIIKSTDDPNPVSSTAPLNNSESSTKMPAETIISLVPTIVQAENDAFIKQLQSLQMSRKRAKPLVERLRAKVKFSSHFLTKLAKIHRGIKIVARGPFPSFAHGMQCSWANNYQYEQTNASTINSSLAAFNNSIVEHFDSQVIRGNHVPDNFHSPNGSISTTGQRNTALGCVNTPVRCHVSAGAAGSNGNIAGEILNGLCSNDFHIDTNTNDTNSLLSNKSIVSLPEDFRQSFDLMMQQSSVDYCRTFEDLQNIALNDSLKK</sequence>
<feature type="compositionally biased region" description="Polar residues" evidence="4">
    <location>
        <begin position="544"/>
        <end position="557"/>
    </location>
</feature>
<accession>A0A158Q2N9</accession>
<evidence type="ECO:0000256" key="3">
    <source>
        <dbReference type="ARBA" id="ARBA00023242"/>
    </source>
</evidence>
<dbReference type="EMBL" id="UYYG01001151">
    <property type="protein sequence ID" value="VDN54929.1"/>
    <property type="molecule type" value="Genomic_DNA"/>
</dbReference>
<gene>
    <name evidence="6" type="ORF">DME_LOCUS4902</name>
</gene>
<dbReference type="GO" id="GO:0003677">
    <property type="term" value="F:DNA binding"/>
    <property type="evidence" value="ECO:0007669"/>
    <property type="project" value="UniProtKB-KW"/>
</dbReference>
<keyword evidence="2" id="KW-0238">DNA-binding</keyword>
<evidence type="ECO:0000313" key="7">
    <source>
        <dbReference type="Proteomes" id="UP000038040"/>
    </source>
</evidence>
<feature type="region of interest" description="Disordered" evidence="4">
    <location>
        <begin position="531"/>
        <end position="557"/>
    </location>
</feature>
<dbReference type="InterPro" id="IPR009057">
    <property type="entry name" value="Homeodomain-like_sf"/>
</dbReference>
<organism evidence="7 9">
    <name type="scientific">Dracunculus medinensis</name>
    <name type="common">Guinea worm</name>
    <dbReference type="NCBI Taxonomy" id="318479"/>
    <lineage>
        <taxon>Eukaryota</taxon>
        <taxon>Metazoa</taxon>
        <taxon>Ecdysozoa</taxon>
        <taxon>Nematoda</taxon>
        <taxon>Chromadorea</taxon>
        <taxon>Rhabditida</taxon>
        <taxon>Spirurina</taxon>
        <taxon>Dracunculoidea</taxon>
        <taxon>Dracunculidae</taxon>
        <taxon>Dracunculus</taxon>
    </lineage>
</organism>
<dbReference type="Gene3D" id="1.20.58.1880">
    <property type="match status" value="1"/>
</dbReference>
<evidence type="ECO:0000313" key="6">
    <source>
        <dbReference type="EMBL" id="VDN54929.1"/>
    </source>
</evidence>
<dbReference type="SMART" id="SM00717">
    <property type="entry name" value="SANT"/>
    <property type="match status" value="1"/>
</dbReference>
<dbReference type="GO" id="GO:0007389">
    <property type="term" value="P:pattern specification process"/>
    <property type="evidence" value="ECO:0007669"/>
    <property type="project" value="TreeGrafter"/>
</dbReference>
<comment type="subcellular location">
    <subcellularLocation>
        <location evidence="1">Nucleus</location>
    </subcellularLocation>
</comment>
<protein>
    <submittedName>
        <fullName evidence="9">SANT domain-containing protein</fullName>
    </submittedName>
</protein>
<dbReference type="GO" id="GO:0003682">
    <property type="term" value="F:chromatin binding"/>
    <property type="evidence" value="ECO:0007669"/>
    <property type="project" value="InterPro"/>
</dbReference>
<dbReference type="InterPro" id="IPR055315">
    <property type="entry name" value="Cramped-like"/>
</dbReference>
<dbReference type="Proteomes" id="UP000038040">
    <property type="component" value="Unplaced"/>
</dbReference>
<keyword evidence="8" id="KW-1185">Reference proteome</keyword>
<evidence type="ECO:0000259" key="5">
    <source>
        <dbReference type="SMART" id="SM00717"/>
    </source>
</evidence>
<evidence type="ECO:0000313" key="9">
    <source>
        <dbReference type="WBParaSite" id="DME_0000054201-mRNA-1"/>
    </source>
</evidence>
<dbReference type="PANTHER" id="PTHR21677">
    <property type="entry name" value="CRAMPED PROTEIN"/>
    <property type="match status" value="1"/>
</dbReference>
<dbReference type="STRING" id="318479.A0A158Q2N9"/>
<dbReference type="OrthoDB" id="515799at2759"/>
<evidence type="ECO:0000256" key="1">
    <source>
        <dbReference type="ARBA" id="ARBA00004123"/>
    </source>
</evidence>
<name>A0A158Q2N9_DRAME</name>
<evidence type="ECO:0000313" key="8">
    <source>
        <dbReference type="Proteomes" id="UP000274756"/>
    </source>
</evidence>
<dbReference type="GO" id="GO:0005634">
    <property type="term" value="C:nucleus"/>
    <property type="evidence" value="ECO:0007669"/>
    <property type="project" value="UniProtKB-SubCell"/>
</dbReference>
<dbReference type="PANTHER" id="PTHR21677:SF1">
    <property type="entry name" value="PROTEIN CRAMPED-LIKE"/>
    <property type="match status" value="1"/>
</dbReference>
<dbReference type="SUPFAM" id="SSF46689">
    <property type="entry name" value="Homeodomain-like"/>
    <property type="match status" value="1"/>
</dbReference>
<dbReference type="CDD" id="cd00167">
    <property type="entry name" value="SANT"/>
    <property type="match status" value="1"/>
</dbReference>
<keyword evidence="3" id="KW-0539">Nucleus</keyword>
<feature type="domain" description="Myb-like" evidence="5">
    <location>
        <begin position="134"/>
        <end position="186"/>
    </location>
</feature>
<dbReference type="InterPro" id="IPR001005">
    <property type="entry name" value="SANT/Myb"/>
</dbReference>
<dbReference type="Proteomes" id="UP000274756">
    <property type="component" value="Unassembled WGS sequence"/>
</dbReference>
<dbReference type="AlphaFoldDB" id="A0A158Q2N9"/>
<feature type="region of interest" description="Disordered" evidence="4">
    <location>
        <begin position="90"/>
        <end position="116"/>
    </location>
</feature>
<reference evidence="9" key="1">
    <citation type="submission" date="2016-04" db="UniProtKB">
        <authorList>
            <consortium name="WormBaseParasite"/>
        </authorList>
    </citation>
    <scope>IDENTIFICATION</scope>
</reference>
<evidence type="ECO:0000256" key="2">
    <source>
        <dbReference type="ARBA" id="ARBA00023125"/>
    </source>
</evidence>
<dbReference type="WBParaSite" id="DME_0000054201-mRNA-1">
    <property type="protein sequence ID" value="DME_0000054201-mRNA-1"/>
    <property type="gene ID" value="DME_0000054201"/>
</dbReference>
<proteinExistence type="predicted"/>
<reference evidence="6 8" key="2">
    <citation type="submission" date="2018-11" db="EMBL/GenBank/DDBJ databases">
        <authorList>
            <consortium name="Pathogen Informatics"/>
        </authorList>
    </citation>
    <scope>NUCLEOTIDE SEQUENCE [LARGE SCALE GENOMIC DNA]</scope>
</reference>